<gene>
    <name evidence="2" type="ORF">NESM_000684000</name>
</gene>
<sequence>MLALVALGSCVLLLLVAASSPDGEALARLLAEESAAAMPVHPPYTMFHALKLESREAITASILTAGTSGKQWVPGMPSVARRSGESLLTDRRTVWNAAASDAVKVCFSFHSRPFVRPDGAAVNASAPTTSSLQLWPYYYQLQDVMKAHPTLVTTQVDRGVLDIDTTAFAFLDAVQSQREVEVVVLAYNDWDAYADSALHALAEYAAEMSAALYTPGSPQDAAAEHCPASGKLDPSAVAQVKAAAFSDTAAAAPAAEPAAATPWLATATYATMSFSNSTTGADAAQPPLHLIGATRMAALDGRSVPLAQRFTMLHRSAGPRLYMLTLHSVAQLRTYEPSSVAVPPSMPALHGFTAADVRRFAHQHSRGTFLLPNAAAYKTALALHRRVLLLVGYPAELPAKWWAAIAGTPGTHNAALAEVRQRMPFFLVQSPRPLSDTPAARATQCVLPARRLDLGSALELVYGADTSRTLLNTLRWSNSSLQLRLVQARSSAEDCQWVQTIAVPSPTAQTDIALYDAVMGAALAELVAGLQSGVEGWLPRLTNSADFTLQLNRLLRAEVSNASGQAPPALLLAVEKSPDCGAALQRLRKGLAERTEPARLTGAAAAAYASLAGSATTVHAELEHAAQHVPLSALPTLFDAVPQTQTQAWTALAERCPLYVIVSESTAIYRIDPTAPVAKPSPASLEMVDDGALAVALLEINTALQVAGGTAARAVRSSPHRTSGTGGEWWLSVPEAMEAPVVMYSFATDAHAAGAAATPAEPTFVLLIDADCGVCANYVKAFELLRSCYRRTSGASSAESQRFVLVDLARGLAGSRAAAQPDGAALPHWQRAEALLMPHYITDVAHLKVPQLVAANATHAMATLPTEAYAEHWNWPHAVMQLLSLVDAAVDVDATKSALWAALKAEGARREPFRLGAQAGKST</sequence>
<keyword evidence="3" id="KW-1185">Reference proteome</keyword>
<dbReference type="AlphaFoldDB" id="A0AAW0EW87"/>
<dbReference type="Proteomes" id="UP001430356">
    <property type="component" value="Unassembled WGS sequence"/>
</dbReference>
<proteinExistence type="predicted"/>
<organism evidence="2 3">
    <name type="scientific">Novymonas esmeraldas</name>
    <dbReference type="NCBI Taxonomy" id="1808958"/>
    <lineage>
        <taxon>Eukaryota</taxon>
        <taxon>Discoba</taxon>
        <taxon>Euglenozoa</taxon>
        <taxon>Kinetoplastea</taxon>
        <taxon>Metakinetoplastina</taxon>
        <taxon>Trypanosomatida</taxon>
        <taxon>Trypanosomatidae</taxon>
        <taxon>Novymonas</taxon>
    </lineage>
</organism>
<feature type="signal peptide" evidence="1">
    <location>
        <begin position="1"/>
        <end position="18"/>
    </location>
</feature>
<evidence type="ECO:0000313" key="3">
    <source>
        <dbReference type="Proteomes" id="UP001430356"/>
    </source>
</evidence>
<dbReference type="EMBL" id="JAECZO010000103">
    <property type="protein sequence ID" value="KAK7197367.1"/>
    <property type="molecule type" value="Genomic_DNA"/>
</dbReference>
<accession>A0AAW0EW87</accession>
<comment type="caution">
    <text evidence="2">The sequence shown here is derived from an EMBL/GenBank/DDBJ whole genome shotgun (WGS) entry which is preliminary data.</text>
</comment>
<name>A0AAW0EW87_9TRYP</name>
<evidence type="ECO:0000256" key="1">
    <source>
        <dbReference type="SAM" id="SignalP"/>
    </source>
</evidence>
<feature type="chain" id="PRO_5043900573" evidence="1">
    <location>
        <begin position="19"/>
        <end position="923"/>
    </location>
</feature>
<protein>
    <submittedName>
        <fullName evidence="2">Uncharacterized protein</fullName>
    </submittedName>
</protein>
<reference evidence="2 3" key="1">
    <citation type="journal article" date="2021" name="MBio">
        <title>A New Model Trypanosomatid, Novymonas esmeraldas: Genomic Perception of Its 'Candidatus Pandoraea novymonadis' Endosymbiont.</title>
        <authorList>
            <person name="Zakharova A."/>
            <person name="Saura A."/>
            <person name="Butenko A."/>
            <person name="Podesvova L."/>
            <person name="Warmusova S."/>
            <person name="Kostygov A.Y."/>
            <person name="Nenarokova A."/>
            <person name="Lukes J."/>
            <person name="Opperdoes F.R."/>
            <person name="Yurchenko V."/>
        </authorList>
    </citation>
    <scope>NUCLEOTIDE SEQUENCE [LARGE SCALE GENOMIC DNA]</scope>
    <source>
        <strain evidence="2 3">E262AT.01</strain>
    </source>
</reference>
<evidence type="ECO:0000313" key="2">
    <source>
        <dbReference type="EMBL" id="KAK7197367.1"/>
    </source>
</evidence>
<keyword evidence="1" id="KW-0732">Signal</keyword>